<dbReference type="SMART" id="SM00507">
    <property type="entry name" value="HNHc"/>
    <property type="match status" value="1"/>
</dbReference>
<keyword evidence="2" id="KW-0255">Endonuclease</keyword>
<evidence type="ECO:0000313" key="3">
    <source>
        <dbReference type="Proteomes" id="UP001237501"/>
    </source>
</evidence>
<feature type="domain" description="HNH nuclease" evidence="1">
    <location>
        <begin position="166"/>
        <end position="225"/>
    </location>
</feature>
<dbReference type="RefSeq" id="WP_152060586.1">
    <property type="nucleotide sequence ID" value="NZ_CABVSN010000053.1"/>
</dbReference>
<dbReference type="GO" id="GO:0008270">
    <property type="term" value="F:zinc ion binding"/>
    <property type="evidence" value="ECO:0007669"/>
    <property type="project" value="InterPro"/>
</dbReference>
<proteinExistence type="predicted"/>
<reference evidence="2" key="2">
    <citation type="submission" date="2023-02" db="EMBL/GenBank/DDBJ databases">
        <authorList>
            <person name="Concha-Toloza M."/>
            <person name="Lopez-Cantillo M."/>
            <person name="Molina-Mora J."/>
            <person name="Collado L."/>
        </authorList>
    </citation>
    <scope>NUCLEOTIDE SEQUENCE</scope>
    <source>
        <strain evidence="2">FR1p153A2</strain>
    </source>
</reference>
<sequence>MLEKEKLIEILHTTSDKAEIKKATKELNKISLQADSNIPNGITKEMILKASKLYDDKSLLHRFHDSRDFDVIINGKAYPPKAIIGIASKFITRILHPSEFSAGHDKKCFKVLVDLGFKIEEKHKLENEKRIKSLSSEELEKRIKQSQKESPEYTYSKTTIYQRSPYIVEYVLRRANGICELCEQTAPFCKPNGEAYLEVHHIIQLAKGGPDTISNTVALCPNCHRKMHSLNKKIDIKKLESKAKSFDVI</sequence>
<dbReference type="InterPro" id="IPR058807">
    <property type="entry name" value="ScoMcrA_N"/>
</dbReference>
<dbReference type="EMBL" id="JAQTJK010000007">
    <property type="protein sequence ID" value="MDK2041511.1"/>
    <property type="molecule type" value="Genomic_DNA"/>
</dbReference>
<keyword evidence="2" id="KW-0540">Nuclease</keyword>
<dbReference type="Proteomes" id="UP001237501">
    <property type="component" value="Unassembled WGS sequence"/>
</dbReference>
<protein>
    <submittedName>
        <fullName evidence="2">HNH endonuclease signature motif containing protein</fullName>
    </submittedName>
</protein>
<name>A0AAW6VI64_9BACT</name>
<dbReference type="GO" id="GO:0004519">
    <property type="term" value="F:endonuclease activity"/>
    <property type="evidence" value="ECO:0007669"/>
    <property type="project" value="UniProtKB-KW"/>
</dbReference>
<comment type="caution">
    <text evidence="2">The sequence shown here is derived from an EMBL/GenBank/DDBJ whole genome shotgun (WGS) entry which is preliminary data.</text>
</comment>
<dbReference type="InterPro" id="IPR002711">
    <property type="entry name" value="HNH"/>
</dbReference>
<gene>
    <name evidence="2" type="ORF">PT517_06935</name>
</gene>
<accession>A0AAW6VI64</accession>
<dbReference type="CDD" id="cd00085">
    <property type="entry name" value="HNHc"/>
    <property type="match status" value="1"/>
</dbReference>
<evidence type="ECO:0000313" key="2">
    <source>
        <dbReference type="EMBL" id="MDK2041511.1"/>
    </source>
</evidence>
<keyword evidence="2" id="KW-0378">Hydrolase</keyword>
<dbReference type="GO" id="GO:0003676">
    <property type="term" value="F:nucleic acid binding"/>
    <property type="evidence" value="ECO:0007669"/>
    <property type="project" value="InterPro"/>
</dbReference>
<dbReference type="InterPro" id="IPR003615">
    <property type="entry name" value="HNH_nuc"/>
</dbReference>
<dbReference type="Gene3D" id="1.10.30.50">
    <property type="match status" value="1"/>
</dbReference>
<reference evidence="2" key="1">
    <citation type="journal article" date="2023" name="Antibiotics">
        <title>Genomic Characterization of Antibiotic-Resistant Campylobacterales Isolated from Chilean Poultry Meat.</title>
        <authorList>
            <person name="Concha-Toloza M."/>
            <person name="Lopez-Cantillo M."/>
            <person name="Molina-Mora J.A."/>
            <person name="Collado L."/>
        </authorList>
    </citation>
    <scope>NUCLEOTIDE SEQUENCE</scope>
    <source>
        <strain evidence="2">FR1p153A2</strain>
    </source>
</reference>
<dbReference type="AlphaFoldDB" id="A0AAW6VI64"/>
<dbReference type="Pfam" id="PF01844">
    <property type="entry name" value="HNH"/>
    <property type="match status" value="1"/>
</dbReference>
<organism evidence="2 3">
    <name type="scientific">Aliarcobacter butzleri</name>
    <dbReference type="NCBI Taxonomy" id="28197"/>
    <lineage>
        <taxon>Bacteria</taxon>
        <taxon>Pseudomonadati</taxon>
        <taxon>Campylobacterota</taxon>
        <taxon>Epsilonproteobacteria</taxon>
        <taxon>Campylobacterales</taxon>
        <taxon>Arcobacteraceae</taxon>
        <taxon>Aliarcobacter</taxon>
    </lineage>
</organism>
<evidence type="ECO:0000259" key="1">
    <source>
        <dbReference type="SMART" id="SM00507"/>
    </source>
</evidence>
<dbReference type="Pfam" id="PF26345">
    <property type="entry name" value="ScoMcrA_N"/>
    <property type="match status" value="1"/>
</dbReference>